<evidence type="ECO:0000256" key="1">
    <source>
        <dbReference type="SAM" id="Phobius"/>
    </source>
</evidence>
<reference evidence="2 3" key="1">
    <citation type="journal article" date="2016" name="Sci. Rep.">
        <title>Complete genome sequence and transcriptomic analysis of a novel marine strain Bacillus weihaiensis reveals the mechanism of brown algae degradation.</title>
        <authorList>
            <person name="Zhu Y."/>
            <person name="Chen P."/>
            <person name="Bao Y."/>
            <person name="Men Y."/>
            <person name="Zeng Y."/>
            <person name="Yang J."/>
            <person name="Sun J."/>
            <person name="Sun Y."/>
        </authorList>
    </citation>
    <scope>NUCLEOTIDE SEQUENCE [LARGE SCALE GENOMIC DNA]</scope>
    <source>
        <strain evidence="2 3">Alg07</strain>
    </source>
</reference>
<feature type="transmembrane region" description="Helical" evidence="1">
    <location>
        <begin position="12"/>
        <end position="32"/>
    </location>
</feature>
<keyword evidence="1" id="KW-1133">Transmembrane helix</keyword>
<name>A0A1L3MPA3_9BACI</name>
<dbReference type="AlphaFoldDB" id="A0A1L3MPA3"/>
<dbReference type="STRING" id="1547283.A9C19_05095"/>
<gene>
    <name evidence="2" type="ORF">A9C19_05095</name>
</gene>
<protein>
    <submittedName>
        <fullName evidence="2">Uncharacterized protein</fullName>
    </submittedName>
</protein>
<keyword evidence="3" id="KW-1185">Reference proteome</keyword>
<dbReference type="EMBL" id="CP016020">
    <property type="protein sequence ID" value="APH04167.1"/>
    <property type="molecule type" value="Genomic_DNA"/>
</dbReference>
<organism evidence="2 3">
    <name type="scientific">Bacillus weihaiensis</name>
    <dbReference type="NCBI Taxonomy" id="1547283"/>
    <lineage>
        <taxon>Bacteria</taxon>
        <taxon>Bacillati</taxon>
        <taxon>Bacillota</taxon>
        <taxon>Bacilli</taxon>
        <taxon>Bacillales</taxon>
        <taxon>Bacillaceae</taxon>
        <taxon>Bacillus</taxon>
    </lineage>
</organism>
<evidence type="ECO:0000313" key="3">
    <source>
        <dbReference type="Proteomes" id="UP000181936"/>
    </source>
</evidence>
<keyword evidence="1" id="KW-0812">Transmembrane</keyword>
<evidence type="ECO:0000313" key="2">
    <source>
        <dbReference type="EMBL" id="APH04167.1"/>
    </source>
</evidence>
<accession>A0A1L3MPA3</accession>
<dbReference type="Proteomes" id="UP000181936">
    <property type="component" value="Chromosome"/>
</dbReference>
<sequence>MQKAWKTSQAFLYANYIVYSLVFYAMKTFVIWSENLDFLHIIRTTYTKYLVASFNYAELHSITFYPHSSL</sequence>
<proteinExistence type="predicted"/>
<dbReference type="KEGG" id="bwh:A9C19_05095"/>
<keyword evidence="1" id="KW-0472">Membrane</keyword>